<dbReference type="GO" id="GO:0019379">
    <property type="term" value="P:sulfate assimilation, phosphoadenylyl sulfate reduction by phosphoadenylyl-sulfate reductase (thioredoxin)"/>
    <property type="evidence" value="ECO:0007669"/>
    <property type="project" value="UniProtKB-UniRule"/>
</dbReference>
<dbReference type="InterPro" id="IPR011798">
    <property type="entry name" value="APS_reductase"/>
</dbReference>
<evidence type="ECO:0000313" key="14">
    <source>
        <dbReference type="Proteomes" id="UP000637578"/>
    </source>
</evidence>
<dbReference type="GO" id="GO:0043866">
    <property type="term" value="F:adenylyl-sulfate reductase (thioredoxin) activity"/>
    <property type="evidence" value="ECO:0007669"/>
    <property type="project" value="UniProtKB-EC"/>
</dbReference>
<dbReference type="Proteomes" id="UP000637578">
    <property type="component" value="Unassembled WGS sequence"/>
</dbReference>
<name>A0A8J3C872_9PSEU</name>
<keyword evidence="3 10" id="KW-0560">Oxidoreductase</keyword>
<evidence type="ECO:0000256" key="8">
    <source>
        <dbReference type="ARBA" id="ARBA00030894"/>
    </source>
</evidence>
<comment type="subcellular location">
    <subcellularLocation>
        <location evidence="10">Cytoplasm</location>
    </subcellularLocation>
</comment>
<comment type="pathway">
    <text evidence="5 10">Sulfur metabolism; hydrogen sulfide biosynthesis; sulfite from sulfate.</text>
</comment>
<dbReference type="EC" id="1.8.4.10" evidence="6 10"/>
<comment type="function">
    <text evidence="4 10">Catalyzes the formation of sulfite from adenosine 5'-phosphosulfate (APS) using thioredoxin as an electron donor.</text>
</comment>
<evidence type="ECO:0000256" key="5">
    <source>
        <dbReference type="ARBA" id="ARBA00024327"/>
    </source>
</evidence>
<dbReference type="GO" id="GO:0051539">
    <property type="term" value="F:4 iron, 4 sulfur cluster binding"/>
    <property type="evidence" value="ECO:0007669"/>
    <property type="project" value="UniProtKB-UniRule"/>
</dbReference>
<dbReference type="InterPro" id="IPR014729">
    <property type="entry name" value="Rossmann-like_a/b/a_fold"/>
</dbReference>
<comment type="caution">
    <text evidence="13">The sequence shown here is derived from an EMBL/GenBank/DDBJ whole genome shotgun (WGS) entry which is preliminary data.</text>
</comment>
<organism evidence="13 14">
    <name type="scientific">Longimycelium tulufanense</name>
    <dbReference type="NCBI Taxonomy" id="907463"/>
    <lineage>
        <taxon>Bacteria</taxon>
        <taxon>Bacillati</taxon>
        <taxon>Actinomycetota</taxon>
        <taxon>Actinomycetes</taxon>
        <taxon>Pseudonocardiales</taxon>
        <taxon>Pseudonocardiaceae</taxon>
        <taxon>Longimycelium</taxon>
    </lineage>
</organism>
<keyword evidence="10" id="KW-0411">Iron-sulfur</keyword>
<dbReference type="NCBIfam" id="TIGR00434">
    <property type="entry name" value="cysH"/>
    <property type="match status" value="1"/>
</dbReference>
<keyword evidence="10" id="KW-0479">Metal-binding</keyword>
<dbReference type="SUPFAM" id="SSF52402">
    <property type="entry name" value="Adenine nucleotide alpha hydrolases-like"/>
    <property type="match status" value="1"/>
</dbReference>
<accession>A0A8J3C872</accession>
<evidence type="ECO:0000256" key="1">
    <source>
        <dbReference type="ARBA" id="ARBA00009732"/>
    </source>
</evidence>
<evidence type="ECO:0000256" key="3">
    <source>
        <dbReference type="ARBA" id="ARBA00023002"/>
    </source>
</evidence>
<keyword evidence="14" id="KW-1185">Reference proteome</keyword>
<dbReference type="PANTHER" id="PTHR46509:SF1">
    <property type="entry name" value="PHOSPHOADENOSINE PHOSPHOSULFATE REDUCTASE"/>
    <property type="match status" value="1"/>
</dbReference>
<evidence type="ECO:0000259" key="12">
    <source>
        <dbReference type="Pfam" id="PF01507"/>
    </source>
</evidence>
<comment type="catalytic activity">
    <reaction evidence="10">
        <text>[thioredoxin]-disulfide + sulfite + AMP + 2 H(+) = adenosine 5'-phosphosulfate + [thioredoxin]-dithiol</text>
        <dbReference type="Rhea" id="RHEA:21976"/>
        <dbReference type="Rhea" id="RHEA-COMP:10698"/>
        <dbReference type="Rhea" id="RHEA-COMP:10700"/>
        <dbReference type="ChEBI" id="CHEBI:15378"/>
        <dbReference type="ChEBI" id="CHEBI:17359"/>
        <dbReference type="ChEBI" id="CHEBI:29950"/>
        <dbReference type="ChEBI" id="CHEBI:50058"/>
        <dbReference type="ChEBI" id="CHEBI:58243"/>
        <dbReference type="ChEBI" id="CHEBI:456215"/>
        <dbReference type="EC" id="1.8.4.10"/>
    </reaction>
</comment>
<comment type="similarity">
    <text evidence="1 10">Belongs to the PAPS reductase family. CysH subfamily.</text>
</comment>
<evidence type="ECO:0000256" key="11">
    <source>
        <dbReference type="SAM" id="MobiDB-lite"/>
    </source>
</evidence>
<feature type="active site" description="Nucleophile; cysteine thiosulfonate intermediate" evidence="10">
    <location>
        <position position="264"/>
    </location>
</feature>
<feature type="binding site" evidence="10">
    <location>
        <position position="241"/>
    </location>
    <ligand>
        <name>[4Fe-4S] cluster</name>
        <dbReference type="ChEBI" id="CHEBI:49883"/>
    </ligand>
</feature>
<dbReference type="GO" id="GO:0005737">
    <property type="term" value="C:cytoplasm"/>
    <property type="evidence" value="ECO:0007669"/>
    <property type="project" value="UniProtKB-SubCell"/>
</dbReference>
<feature type="compositionally biased region" description="Low complexity" evidence="11">
    <location>
        <begin position="13"/>
        <end position="26"/>
    </location>
</feature>
<protein>
    <recommendedName>
        <fullName evidence="7 10">Adenosine 5'-phosphosulfate reductase</fullName>
        <shortName evidence="10">APS reductase</shortName>
        <ecNumber evidence="6 10">1.8.4.10</ecNumber>
    </recommendedName>
    <alternativeName>
        <fullName evidence="9 10">5'-adenylylsulfate reductase</fullName>
    </alternativeName>
    <alternativeName>
        <fullName evidence="8 10">Thioredoxin-dependent 5'-adenylylsulfate reductase</fullName>
    </alternativeName>
</protein>
<dbReference type="Pfam" id="PF01507">
    <property type="entry name" value="PAPS_reduct"/>
    <property type="match status" value="1"/>
</dbReference>
<dbReference type="AlphaFoldDB" id="A0A8J3C872"/>
<dbReference type="Gene3D" id="3.40.50.620">
    <property type="entry name" value="HUPs"/>
    <property type="match status" value="1"/>
</dbReference>
<sequence>MSVPESAVPNLRTLTAHAPTTDDAAAVRPAATNEPARRGRSREELRMLAEQAARDLADATAEEALAWTARTFGDRWIVASNFQDAVLVDLAAKARPGVEVLFLETGYHFAETIGTRDAVASTYPVQIVNALPDRTVPEQDAAEGPRLFEREPDRCCFLRKVVPLRRTLSSYDAWVTGVRRVDAPTRANTPIVGWDERNGLVKVNPLAAWTDEDMDAYVAEHNVLVNPLVPAGYPSIGCAPCTAKPAPGADPRSGRWAGRAKTECGLHG</sequence>
<evidence type="ECO:0000313" key="13">
    <source>
        <dbReference type="EMBL" id="GGM53092.1"/>
    </source>
</evidence>
<dbReference type="HAMAP" id="MF_00063">
    <property type="entry name" value="CysH"/>
    <property type="match status" value="1"/>
</dbReference>
<feature type="binding site" evidence="10">
    <location>
        <position position="156"/>
    </location>
    <ligand>
        <name>[4Fe-4S] cluster</name>
        <dbReference type="ChEBI" id="CHEBI:49883"/>
    </ligand>
</feature>
<feature type="binding site" evidence="10">
    <location>
        <position position="155"/>
    </location>
    <ligand>
        <name>[4Fe-4S] cluster</name>
        <dbReference type="ChEBI" id="CHEBI:49883"/>
    </ligand>
</feature>
<dbReference type="GO" id="GO:0046872">
    <property type="term" value="F:metal ion binding"/>
    <property type="evidence" value="ECO:0007669"/>
    <property type="project" value="UniProtKB-KW"/>
</dbReference>
<reference evidence="13" key="1">
    <citation type="journal article" date="2014" name="Int. J. Syst. Evol. Microbiol.">
        <title>Complete genome sequence of Corynebacterium casei LMG S-19264T (=DSM 44701T), isolated from a smear-ripened cheese.</title>
        <authorList>
            <consortium name="US DOE Joint Genome Institute (JGI-PGF)"/>
            <person name="Walter F."/>
            <person name="Albersmeier A."/>
            <person name="Kalinowski J."/>
            <person name="Ruckert C."/>
        </authorList>
    </citation>
    <scope>NUCLEOTIDE SEQUENCE</scope>
    <source>
        <strain evidence="13">CGMCC 4.5737</strain>
    </source>
</reference>
<evidence type="ECO:0000256" key="4">
    <source>
        <dbReference type="ARBA" id="ARBA00024298"/>
    </source>
</evidence>
<gene>
    <name evidence="10 13" type="primary">cysH</name>
    <name evidence="13" type="ORF">GCM10012275_25100</name>
</gene>
<evidence type="ECO:0000256" key="7">
    <source>
        <dbReference type="ARBA" id="ARBA00029514"/>
    </source>
</evidence>
<feature type="domain" description="Phosphoadenosine phosphosulphate reductase" evidence="12">
    <location>
        <begin position="79"/>
        <end position="243"/>
    </location>
</feature>
<reference evidence="13" key="2">
    <citation type="submission" date="2020-09" db="EMBL/GenBank/DDBJ databases">
        <authorList>
            <person name="Sun Q."/>
            <person name="Zhou Y."/>
        </authorList>
    </citation>
    <scope>NUCLEOTIDE SEQUENCE</scope>
    <source>
        <strain evidence="13">CGMCC 4.5737</strain>
    </source>
</reference>
<evidence type="ECO:0000256" key="9">
    <source>
        <dbReference type="ARBA" id="ARBA00032041"/>
    </source>
</evidence>
<evidence type="ECO:0000256" key="2">
    <source>
        <dbReference type="ARBA" id="ARBA00022490"/>
    </source>
</evidence>
<dbReference type="NCBIfam" id="NF002537">
    <property type="entry name" value="PRK02090.1"/>
    <property type="match status" value="1"/>
</dbReference>
<dbReference type="CDD" id="cd23945">
    <property type="entry name" value="PAPS_reductase"/>
    <property type="match status" value="1"/>
</dbReference>
<feature type="binding site" evidence="10">
    <location>
        <position position="238"/>
    </location>
    <ligand>
        <name>[4Fe-4S] cluster</name>
        <dbReference type="ChEBI" id="CHEBI:49883"/>
    </ligand>
</feature>
<dbReference type="InterPro" id="IPR002500">
    <property type="entry name" value="PAPS_reduct_dom"/>
</dbReference>
<keyword evidence="10" id="KW-0408">Iron</keyword>
<dbReference type="GO" id="GO:0004604">
    <property type="term" value="F:phosphoadenylyl-sulfate reductase (thioredoxin) activity"/>
    <property type="evidence" value="ECO:0007669"/>
    <property type="project" value="UniProtKB-UniRule"/>
</dbReference>
<dbReference type="RefSeq" id="WP_189057192.1">
    <property type="nucleotide sequence ID" value="NZ_BMMK01000010.1"/>
</dbReference>
<dbReference type="InterPro" id="IPR004511">
    <property type="entry name" value="PAPS/APS_Rdtase"/>
</dbReference>
<evidence type="ECO:0000256" key="6">
    <source>
        <dbReference type="ARBA" id="ARBA00024386"/>
    </source>
</evidence>
<evidence type="ECO:0000256" key="10">
    <source>
        <dbReference type="HAMAP-Rule" id="MF_00063"/>
    </source>
</evidence>
<proteinExistence type="inferred from homology"/>
<dbReference type="NCBIfam" id="TIGR02055">
    <property type="entry name" value="APS_reductase"/>
    <property type="match status" value="1"/>
</dbReference>
<dbReference type="EMBL" id="BMMK01000010">
    <property type="protein sequence ID" value="GGM53092.1"/>
    <property type="molecule type" value="Genomic_DNA"/>
</dbReference>
<dbReference type="PIRSF" id="PIRSF000857">
    <property type="entry name" value="PAPS_reductase"/>
    <property type="match status" value="1"/>
</dbReference>
<keyword evidence="2 10" id="KW-0963">Cytoplasm</keyword>
<dbReference type="GO" id="GO:0070814">
    <property type="term" value="P:hydrogen sulfide biosynthetic process"/>
    <property type="evidence" value="ECO:0007669"/>
    <property type="project" value="UniProtKB-UniRule"/>
</dbReference>
<dbReference type="GO" id="GO:0019344">
    <property type="term" value="P:cysteine biosynthetic process"/>
    <property type="evidence" value="ECO:0007669"/>
    <property type="project" value="InterPro"/>
</dbReference>
<feature type="region of interest" description="Disordered" evidence="11">
    <location>
        <begin position="1"/>
        <end position="42"/>
    </location>
</feature>
<dbReference type="PANTHER" id="PTHR46509">
    <property type="entry name" value="PHOSPHOADENOSINE PHOSPHOSULFATE REDUCTASE"/>
    <property type="match status" value="1"/>
</dbReference>
<comment type="cofactor">
    <cofactor evidence="10">
        <name>[4Fe-4S] cluster</name>
        <dbReference type="ChEBI" id="CHEBI:49883"/>
    </cofactor>
    <text evidence="10">Binds 1 [4Fe-4S] cluster per subunit.</text>
</comment>